<gene>
    <name evidence="1" type="ORF">QFC20_006289</name>
</gene>
<name>A0ACC2VDP1_9TREE</name>
<dbReference type="EMBL" id="JASBWS010000107">
    <property type="protein sequence ID" value="KAJ9097047.1"/>
    <property type="molecule type" value="Genomic_DNA"/>
</dbReference>
<evidence type="ECO:0000313" key="1">
    <source>
        <dbReference type="EMBL" id="KAJ9097047.1"/>
    </source>
</evidence>
<keyword evidence="2" id="KW-1185">Reference proteome</keyword>
<organism evidence="1 2">
    <name type="scientific">Naganishia adeliensis</name>
    <dbReference type="NCBI Taxonomy" id="92952"/>
    <lineage>
        <taxon>Eukaryota</taxon>
        <taxon>Fungi</taxon>
        <taxon>Dikarya</taxon>
        <taxon>Basidiomycota</taxon>
        <taxon>Agaricomycotina</taxon>
        <taxon>Tremellomycetes</taxon>
        <taxon>Filobasidiales</taxon>
        <taxon>Filobasidiaceae</taxon>
        <taxon>Naganishia</taxon>
    </lineage>
</organism>
<protein>
    <submittedName>
        <fullName evidence="1">Uncharacterized protein</fullName>
    </submittedName>
</protein>
<comment type="caution">
    <text evidence="1">The sequence shown here is derived from an EMBL/GenBank/DDBJ whole genome shotgun (WGS) entry which is preliminary data.</text>
</comment>
<accession>A0ACC2VDP1</accession>
<reference evidence="1" key="1">
    <citation type="submission" date="2023-04" db="EMBL/GenBank/DDBJ databases">
        <title>Draft Genome sequencing of Naganishia species isolated from polar environments using Oxford Nanopore Technology.</title>
        <authorList>
            <person name="Leo P."/>
            <person name="Venkateswaran K."/>
        </authorList>
    </citation>
    <scope>NUCLEOTIDE SEQUENCE</scope>
    <source>
        <strain evidence="1">MNA-CCFEE 5262</strain>
    </source>
</reference>
<proteinExistence type="predicted"/>
<evidence type="ECO:0000313" key="2">
    <source>
        <dbReference type="Proteomes" id="UP001230649"/>
    </source>
</evidence>
<dbReference type="Proteomes" id="UP001230649">
    <property type="component" value="Unassembled WGS sequence"/>
</dbReference>
<sequence>MDYQAWGAIASLVLGLIVGVGVWYIWWMLKKKRNLVGVYSSREWFLGKRSLTSRKEFWTTLKHPSFNWLVAAPTNMVKSVSEATLVSVALLAVFKVLAWSTIAIVALALPLFIVIQPCIELTSSKSAYGGRLGTLTDLSILRLLNALDPDPAYFIPRPGQARDHLARDLPSTIRPATSTAHTRLIVLVALCSGIIFLPSILFLARCLRSLIAFRTHWYKEVCEGEEMAFLPWKKDLRYGAPTTAPTEQEIRMLASDLKLWDDGNSADAEENDERAKRRTTIRAVFAVPDTTALRSLLDKRTEVLEKLEVAETTYIRSFKANFPQPEKPALSRVEDNGSLQVVREAADRSMGILSPEQRMRLSSSNIQKRPRSAEDAAAITSGYILPRNYYKINDLPTIPSRGANNTKASSINSQHIRGRKPTFHEEVQGGITGSQFREVYRDSLMGDGTRPPVGTPLAMEKGKFSVRRPNSVEKALPPPPTESAITEAFLTADGGDPSSPRASSTGQGNGTRRSRITFVTDSVGQRNDQSPASTEYPRWSNNSLPSEALLPIPILEQPVQPRSNGSNEPPLRPISGVSPDDIGETYSDIREHRARLMELNEQVAETQAITYEHMVVGKKVLGYMLIGRSVTKIPGSIPIKGMSRDDVRWSHLGKVKKNGSMLFWILWLASTIVAAVCMVPVIGLANSTAPGFFHSLGILKPIARSNELGSGIAQSIVPAIGIALILWGLKHTIHAISTRDISKTSQEFRTMKAMCLSSVLLAMWLVAASAMMFAVQSFDEGVQITRFVGDGAVCSCWWLFCVLLNLAMVVPGCLLLRAGAAYGRARLHRNVQTPRQRFRVFEVLVRSKCRRRRLEREDLDRMHSFAQRLKKQTVELVDDGTPEPESDLPASDNIRRRSNATIFELMSDLLIPSDRRRSRGPLPLQTEHIDHLLEPYRANLAHPDIHQNAHELPPLSLRSTDGFDMVRYQAEHTMYPGELIMPAPVVWLPDDKVDIGKQEVEDLIRFYRLPAMLDAVRS</sequence>